<protein>
    <submittedName>
        <fullName evidence="3">Uncharacterized protein</fullName>
    </submittedName>
</protein>
<proteinExistence type="predicted"/>
<evidence type="ECO:0000256" key="2">
    <source>
        <dbReference type="SAM" id="MobiDB-lite"/>
    </source>
</evidence>
<keyword evidence="1" id="KW-0175">Coiled coil</keyword>
<feature type="region of interest" description="Disordered" evidence="2">
    <location>
        <begin position="233"/>
        <end position="263"/>
    </location>
</feature>
<evidence type="ECO:0000313" key="3">
    <source>
        <dbReference type="EMBL" id="KAL2474807.1"/>
    </source>
</evidence>
<gene>
    <name evidence="3" type="ORF">Adt_35543</name>
</gene>
<accession>A0ABD1QF20</accession>
<reference evidence="4" key="1">
    <citation type="submission" date="2024-07" db="EMBL/GenBank/DDBJ databases">
        <title>Two chromosome-level genome assemblies of Korean endemic species Abeliophyllum distichum and Forsythia ovata (Oleaceae).</title>
        <authorList>
            <person name="Jang H."/>
        </authorList>
    </citation>
    <scope>NUCLEOTIDE SEQUENCE [LARGE SCALE GENOMIC DNA]</scope>
</reference>
<feature type="coiled-coil region" evidence="1">
    <location>
        <begin position="176"/>
        <end position="214"/>
    </location>
</feature>
<organism evidence="3 4">
    <name type="scientific">Abeliophyllum distichum</name>
    <dbReference type="NCBI Taxonomy" id="126358"/>
    <lineage>
        <taxon>Eukaryota</taxon>
        <taxon>Viridiplantae</taxon>
        <taxon>Streptophyta</taxon>
        <taxon>Embryophyta</taxon>
        <taxon>Tracheophyta</taxon>
        <taxon>Spermatophyta</taxon>
        <taxon>Magnoliopsida</taxon>
        <taxon>eudicotyledons</taxon>
        <taxon>Gunneridae</taxon>
        <taxon>Pentapetalae</taxon>
        <taxon>asterids</taxon>
        <taxon>lamiids</taxon>
        <taxon>Lamiales</taxon>
        <taxon>Oleaceae</taxon>
        <taxon>Forsythieae</taxon>
        <taxon>Abeliophyllum</taxon>
    </lineage>
</organism>
<dbReference type="EMBL" id="JBFOLK010000011">
    <property type="protein sequence ID" value="KAL2474807.1"/>
    <property type="molecule type" value="Genomic_DNA"/>
</dbReference>
<comment type="caution">
    <text evidence="3">The sequence shown here is derived from an EMBL/GenBank/DDBJ whole genome shotgun (WGS) entry which is preliminary data.</text>
</comment>
<name>A0ABD1QF20_9LAMI</name>
<feature type="coiled-coil region" evidence="1">
    <location>
        <begin position="81"/>
        <end position="122"/>
    </location>
</feature>
<keyword evidence="4" id="KW-1185">Reference proteome</keyword>
<dbReference type="Proteomes" id="UP001604336">
    <property type="component" value="Unassembled WGS sequence"/>
</dbReference>
<dbReference type="AlphaFoldDB" id="A0ABD1QF20"/>
<evidence type="ECO:0000256" key="1">
    <source>
        <dbReference type="SAM" id="Coils"/>
    </source>
</evidence>
<evidence type="ECO:0000313" key="4">
    <source>
        <dbReference type="Proteomes" id="UP001604336"/>
    </source>
</evidence>
<sequence length="263" mass="28757">MPEIIGRLMSVVEVRQMFDGGDGDAGNSSSSNSCVRISHRRSELDPSILGSLPTSPAIVVANVYNSDQGDVQYPKSFDGKLTKEEANSKKLSDELKAMSLEKAQLESEKRILQVRLDTLAIEGDELKAKYMVELTSSKECLKDARTCKRSVEAAQKSAEEAQRLAEERAFAANTVLATANSTLEALVAKKERMLAEAREDMERIKADCAELVERISEVHLEWDLSFLRHPPGEASTFVEPPVSDKDPVVSEALGPVPPSQVGP</sequence>